<evidence type="ECO:0000313" key="3">
    <source>
        <dbReference type="Proteomes" id="UP000268007"/>
    </source>
</evidence>
<sequence>MAYYYVTIILTLIGYFIAFLVGILMIRALFIVPQFLRIKKAKLKILSEMAIQNGVEPDKIMDIINEADL</sequence>
<dbReference type="OrthoDB" id="798374at2"/>
<accession>A0A495IWT0</accession>
<evidence type="ECO:0000313" key="2">
    <source>
        <dbReference type="EMBL" id="RKR80488.1"/>
    </source>
</evidence>
<feature type="transmembrane region" description="Helical" evidence="1">
    <location>
        <begin position="6"/>
        <end position="32"/>
    </location>
</feature>
<keyword evidence="1" id="KW-0472">Membrane</keyword>
<evidence type="ECO:0000256" key="1">
    <source>
        <dbReference type="SAM" id="Phobius"/>
    </source>
</evidence>
<dbReference type="Proteomes" id="UP000268007">
    <property type="component" value="Unassembled WGS sequence"/>
</dbReference>
<name>A0A495IWT0_9SPHI</name>
<dbReference type="RefSeq" id="WP_008506700.1">
    <property type="nucleotide sequence ID" value="NZ_RBKU01000001.1"/>
</dbReference>
<organism evidence="2 3">
    <name type="scientific">Mucilaginibacter gracilis</name>
    <dbReference type="NCBI Taxonomy" id="423350"/>
    <lineage>
        <taxon>Bacteria</taxon>
        <taxon>Pseudomonadati</taxon>
        <taxon>Bacteroidota</taxon>
        <taxon>Sphingobacteriia</taxon>
        <taxon>Sphingobacteriales</taxon>
        <taxon>Sphingobacteriaceae</taxon>
        <taxon>Mucilaginibacter</taxon>
    </lineage>
</organism>
<keyword evidence="1" id="KW-1133">Transmembrane helix</keyword>
<gene>
    <name evidence="2" type="ORF">BDD43_0607</name>
</gene>
<dbReference type="AlphaFoldDB" id="A0A495IWT0"/>
<dbReference type="EMBL" id="RBKU01000001">
    <property type="protein sequence ID" value="RKR80488.1"/>
    <property type="molecule type" value="Genomic_DNA"/>
</dbReference>
<keyword evidence="1" id="KW-0812">Transmembrane</keyword>
<proteinExistence type="predicted"/>
<reference evidence="2 3" key="1">
    <citation type="submission" date="2018-10" db="EMBL/GenBank/DDBJ databases">
        <title>Genomic Encyclopedia of Archaeal and Bacterial Type Strains, Phase II (KMG-II): from individual species to whole genera.</title>
        <authorList>
            <person name="Goeker M."/>
        </authorList>
    </citation>
    <scope>NUCLEOTIDE SEQUENCE [LARGE SCALE GENOMIC DNA]</scope>
    <source>
        <strain evidence="2 3">DSM 18602</strain>
    </source>
</reference>
<keyword evidence="3" id="KW-1185">Reference proteome</keyword>
<protein>
    <submittedName>
        <fullName evidence="2">Uncharacterized protein</fullName>
    </submittedName>
</protein>
<comment type="caution">
    <text evidence="2">The sequence shown here is derived from an EMBL/GenBank/DDBJ whole genome shotgun (WGS) entry which is preliminary data.</text>
</comment>